<proteinExistence type="inferred from homology"/>
<dbReference type="InterPro" id="IPR050738">
    <property type="entry name" value="Sulfatase"/>
</dbReference>
<dbReference type="Gene3D" id="3.40.720.10">
    <property type="entry name" value="Alkaline Phosphatase, subunit A"/>
    <property type="match status" value="1"/>
</dbReference>
<dbReference type="Proteomes" id="UP001166304">
    <property type="component" value="Unassembled WGS sequence"/>
</dbReference>
<evidence type="ECO:0000313" key="3">
    <source>
        <dbReference type="EMBL" id="MBV0903511.1"/>
    </source>
</evidence>
<keyword evidence="4" id="KW-1185">Reference proteome</keyword>
<dbReference type="AlphaFoldDB" id="A0AA41G4M2"/>
<dbReference type="InterPro" id="IPR000917">
    <property type="entry name" value="Sulfatase_N"/>
</dbReference>
<name>A0AA41G4M2_9EURY</name>
<gene>
    <name evidence="3" type="ORF">KTS37_17145</name>
</gene>
<dbReference type="GO" id="GO:0004065">
    <property type="term" value="F:arylsulfatase activity"/>
    <property type="evidence" value="ECO:0007669"/>
    <property type="project" value="TreeGrafter"/>
</dbReference>
<comment type="similarity">
    <text evidence="1">Belongs to the sulfatase family.</text>
</comment>
<dbReference type="CDD" id="cd16148">
    <property type="entry name" value="sulfatase_like"/>
    <property type="match status" value="1"/>
</dbReference>
<accession>A0AA41G4M2</accession>
<evidence type="ECO:0000313" key="4">
    <source>
        <dbReference type="Proteomes" id="UP001166304"/>
    </source>
</evidence>
<evidence type="ECO:0000256" key="1">
    <source>
        <dbReference type="ARBA" id="ARBA00008779"/>
    </source>
</evidence>
<evidence type="ECO:0000259" key="2">
    <source>
        <dbReference type="Pfam" id="PF00884"/>
    </source>
</evidence>
<protein>
    <submittedName>
        <fullName evidence="3">Sulfatase</fullName>
    </submittedName>
</protein>
<feature type="domain" description="Sulfatase N-terminal" evidence="2">
    <location>
        <begin position="6"/>
        <end position="349"/>
    </location>
</feature>
<dbReference type="PANTHER" id="PTHR42693:SF33">
    <property type="entry name" value="ARYLSULFATASE"/>
    <property type="match status" value="1"/>
</dbReference>
<dbReference type="InterPro" id="IPR017850">
    <property type="entry name" value="Alkaline_phosphatase_core_sf"/>
</dbReference>
<dbReference type="PANTHER" id="PTHR42693">
    <property type="entry name" value="ARYLSULFATASE FAMILY MEMBER"/>
    <property type="match status" value="1"/>
</dbReference>
<dbReference type="EMBL" id="JAHQXE010000006">
    <property type="protein sequence ID" value="MBV0903511.1"/>
    <property type="molecule type" value="Genomic_DNA"/>
</dbReference>
<reference evidence="3" key="1">
    <citation type="submission" date="2021-06" db="EMBL/GenBank/DDBJ databases">
        <title>New haloarchaea isolates fom saline soil.</title>
        <authorList>
            <person name="Duran-Viseras A."/>
            <person name="Sanchez-Porro C.S."/>
            <person name="Ventosa A."/>
        </authorList>
    </citation>
    <scope>NUCLEOTIDE SEQUENCE</scope>
    <source>
        <strain evidence="3">JCM 18369</strain>
    </source>
</reference>
<sequence length="473" mass="53384">MAGNNDILWVTLESVRADHTPMYGYDRNTTPFIDSIADSPDSTVLENGISQSMWTPASTASILTGTYLSTHNVGQDGKVKRKLHSELDTLPGVLADAGYETALFSPSTYISDATGLTSGFTHSELIKLRKENFSKFDETGRLSWKLALKRFRENPTLDLRTLKRDIENSTNGLLATRVKRWMRNESDPDSPAFSYVHVPSPHHPYVPISTVAKEYYDGPDLPAAYDTIERIYEGTEAIMDRMANGNELTPQQTELAKTLYDAEIRYADQTVRQIVEAARARSDRDLIIVVTADHGDMFGEYGLLGHNLVLRDELINVPLIVSGIDGIVSTSTDVSQHIDMTYTLANLTGTLTEQFEGRDLREGNREWGISQRGIAHLDEYRKYNPEFDTSEFFEEPYTCVRTATHKYLGNRNRQVLYELPDETADVSEADPELTRELSAVVDQEIQWISHSEGEEAEYDDRMRAQLRDLGYLT</sequence>
<dbReference type="SUPFAM" id="SSF53649">
    <property type="entry name" value="Alkaline phosphatase-like"/>
    <property type="match status" value="1"/>
</dbReference>
<organism evidence="3 4">
    <name type="scientific">Haloarcula salina</name>
    <dbReference type="NCBI Taxonomy" id="1429914"/>
    <lineage>
        <taxon>Archaea</taxon>
        <taxon>Methanobacteriati</taxon>
        <taxon>Methanobacteriota</taxon>
        <taxon>Stenosarchaea group</taxon>
        <taxon>Halobacteria</taxon>
        <taxon>Halobacteriales</taxon>
        <taxon>Haloarculaceae</taxon>
        <taxon>Haloarcula</taxon>
    </lineage>
</organism>
<comment type="caution">
    <text evidence="3">The sequence shown here is derived from an EMBL/GenBank/DDBJ whole genome shotgun (WGS) entry which is preliminary data.</text>
</comment>
<dbReference type="Pfam" id="PF00884">
    <property type="entry name" value="Sulfatase"/>
    <property type="match status" value="1"/>
</dbReference>